<dbReference type="InterPro" id="IPR036865">
    <property type="entry name" value="CRAL-TRIO_dom_sf"/>
</dbReference>
<feature type="region of interest" description="Disordered" evidence="1">
    <location>
        <begin position="463"/>
        <end position="486"/>
    </location>
</feature>
<proteinExistence type="predicted"/>
<dbReference type="CDD" id="cd00170">
    <property type="entry name" value="SEC14"/>
    <property type="match status" value="1"/>
</dbReference>
<feature type="transmembrane region" description="Helical" evidence="2">
    <location>
        <begin position="6"/>
        <end position="29"/>
    </location>
</feature>
<organism evidence="3 4">
    <name type="scientific">Skeletonema marinoi</name>
    <dbReference type="NCBI Taxonomy" id="267567"/>
    <lineage>
        <taxon>Eukaryota</taxon>
        <taxon>Sar</taxon>
        <taxon>Stramenopiles</taxon>
        <taxon>Ochrophyta</taxon>
        <taxon>Bacillariophyta</taxon>
        <taxon>Coscinodiscophyceae</taxon>
        <taxon>Thalassiosirophycidae</taxon>
        <taxon>Thalassiosirales</taxon>
        <taxon>Skeletonemataceae</taxon>
        <taxon>Skeletonema</taxon>
        <taxon>Skeletonema marinoi-dohrnii complex</taxon>
    </lineage>
</organism>
<keyword evidence="2" id="KW-0812">Transmembrane</keyword>
<protein>
    <submittedName>
        <fullName evidence="3">SEC14 family lipid-binding protein</fullName>
    </submittedName>
</protein>
<keyword evidence="2" id="KW-1133">Transmembrane helix</keyword>
<reference evidence="3" key="1">
    <citation type="submission" date="2023-06" db="EMBL/GenBank/DDBJ databases">
        <title>Survivors Of The Sea: Transcriptome response of Skeletonema marinoi to long-term dormancy.</title>
        <authorList>
            <person name="Pinder M.I.M."/>
            <person name="Kourtchenko O."/>
            <person name="Robertson E.K."/>
            <person name="Larsson T."/>
            <person name="Maumus F."/>
            <person name="Osuna-Cruz C.M."/>
            <person name="Vancaester E."/>
            <person name="Stenow R."/>
            <person name="Vandepoele K."/>
            <person name="Ploug H."/>
            <person name="Bruchert V."/>
            <person name="Godhe A."/>
            <person name="Topel M."/>
        </authorList>
    </citation>
    <scope>NUCLEOTIDE SEQUENCE</scope>
    <source>
        <strain evidence="3">R05AC</strain>
    </source>
</reference>
<gene>
    <name evidence="3" type="ORF">QTG54_000832</name>
</gene>
<dbReference type="AlphaFoldDB" id="A0AAD8YMU2"/>
<evidence type="ECO:0000313" key="3">
    <source>
        <dbReference type="EMBL" id="KAK1748893.1"/>
    </source>
</evidence>
<feature type="region of interest" description="Disordered" evidence="1">
    <location>
        <begin position="1090"/>
        <end position="1127"/>
    </location>
</feature>
<keyword evidence="2" id="KW-0472">Membrane</keyword>
<dbReference type="SUPFAM" id="SSF52087">
    <property type="entry name" value="CRAL/TRIO domain"/>
    <property type="match status" value="1"/>
</dbReference>
<feature type="compositionally biased region" description="Acidic residues" evidence="1">
    <location>
        <begin position="1113"/>
        <end position="1124"/>
    </location>
</feature>
<feature type="region of interest" description="Disordered" evidence="1">
    <location>
        <begin position="141"/>
        <end position="176"/>
    </location>
</feature>
<feature type="region of interest" description="Disordered" evidence="1">
    <location>
        <begin position="587"/>
        <end position="617"/>
    </location>
</feature>
<accession>A0AAD8YMU2</accession>
<feature type="region of interest" description="Disordered" evidence="1">
    <location>
        <begin position="199"/>
        <end position="218"/>
    </location>
</feature>
<feature type="compositionally biased region" description="Basic and acidic residues" evidence="1">
    <location>
        <begin position="466"/>
        <end position="475"/>
    </location>
</feature>
<dbReference type="Proteomes" id="UP001224775">
    <property type="component" value="Unassembled WGS sequence"/>
</dbReference>
<comment type="caution">
    <text evidence="3">The sequence shown here is derived from an EMBL/GenBank/DDBJ whole genome shotgun (WGS) entry which is preliminary data.</text>
</comment>
<sequence length="1216" mass="136001">MLVPLMVLGFVISSSVVLFIAASFIVAILRLASKKNEVGVVQNKGDDDEDGRAASIFDSEDIMAAALYIYHNLSGLGTSFSFHVYAPPSVDKEIPKVDLVGTLDFLTTGQVRKFVPIGAKRLLVVNLQEMTLEVYVPKRGKKYKKKEKDKPSQHGMKNNNKKQADSSTIASLSDDASKTSRILKPTGINISTKKLVVEDDIDDEEDADDDEFEADDKEEVWSPRHFEAAPKTDESNLKRVPMGKEKELTAVGNLTQPVEEIESPPQKPSLLLENREDLADAAEMKEWWKGSNSTPLARNSISTASFVASTKREVNENAAELCDESNIVGARIDETIDADEINAAPTEVCNDEFVFRTPRDAAEFQRIVMALRTSGKEIQQLYETLETLQANSYAHFPTTENKDHNAKKKMKMKKGNTAKVVPRFVSQELHLTMLVNAGLRQYRLYSLMQSDKDDDIIAAAASNKNVESKEEEKNESGSNNDGNEEVQKRKELYEHYQRRRALLGIRDFLSLFVPPLPKDSPAVPHFSTCVASETSLERDCKFSGVELHQLRLRIASALQLRVGSAALYVRAYARAKAVVQEGWELDPMDQDQTSLEEGTLDEDNEKGDKEMKESPTQISRKMTRLAYDNERDNLVRDVGVRNECYEPAAFPSQGYQLVGWHRFATPPTSEEREKFWLCPGKDPIETIPSLRQIVTRHSDLHFIVVSYHNDELNLATYFLLVRSLPIGADESFDDTMNNFINSSAKERNKRFELRLSLAPGHSWSSLAKVAIQFVTVTILGGKKVDTGAERNSRIVFPGVLMSNVTKLNHFGGSLRENTSPTNYVAVNAHMNKSAATSLLLRSVTVGTCSIDYAVAVNADNAQGRVLSVIRMVNVDSQQSAIPSSYMPSLESETVEEDTSLSADHEVEGASDVSFWSKVFRFGIPSKKPSVGGASGENQDELYSDEIDIIYEILDGVRVPAREENRTENKLVRLNLTRADIERFVIACECDLNAAVARIIKSQTWRFATFPIDQRLCRVELDSLQFFQQGKDQQNNPIFVFRNSLPAHWAGNVRSTMLMILHRLETFFSSSSGLVKVTVIILTGRSSKEIERANKKSNRKKKAATPSQEHPDESLADDGGDEDDIGSQAPEIDLTTADYHIHSNFQLVQQMYELLSFHYPERLNKALIVPSKAFPKRRISSFALSPITQTRVVVLNTQADLKKYVNESELQKLGLAV</sequence>
<dbReference type="Gene3D" id="3.40.525.10">
    <property type="entry name" value="CRAL-TRIO lipid binding domain"/>
    <property type="match status" value="1"/>
</dbReference>
<dbReference type="EMBL" id="JATAAI010000001">
    <property type="protein sequence ID" value="KAK1748893.1"/>
    <property type="molecule type" value="Genomic_DNA"/>
</dbReference>
<evidence type="ECO:0000256" key="2">
    <source>
        <dbReference type="SAM" id="Phobius"/>
    </source>
</evidence>
<evidence type="ECO:0000256" key="1">
    <source>
        <dbReference type="SAM" id="MobiDB-lite"/>
    </source>
</evidence>
<dbReference type="InterPro" id="IPR001251">
    <property type="entry name" value="CRAL-TRIO_dom"/>
</dbReference>
<keyword evidence="4" id="KW-1185">Reference proteome</keyword>
<evidence type="ECO:0000313" key="4">
    <source>
        <dbReference type="Proteomes" id="UP001224775"/>
    </source>
</evidence>
<name>A0AAD8YMU2_9STRA</name>